<evidence type="ECO:0000313" key="1">
    <source>
        <dbReference type="EMBL" id="KAG9474633.1"/>
    </source>
</evidence>
<reference evidence="1" key="1">
    <citation type="thesis" date="2020" institute="ProQuest LLC" country="789 East Eisenhower Parkway, Ann Arbor, MI, USA">
        <title>Comparative Genomics and Chromosome Evolution.</title>
        <authorList>
            <person name="Mudd A.B."/>
        </authorList>
    </citation>
    <scope>NUCLEOTIDE SEQUENCE</scope>
    <source>
        <strain evidence="1">HN-11 Male</strain>
        <tissue evidence="1">Kidney and liver</tissue>
    </source>
</reference>
<protein>
    <submittedName>
        <fullName evidence="1">Uncharacterized protein</fullName>
    </submittedName>
</protein>
<dbReference type="Proteomes" id="UP000770717">
    <property type="component" value="Unassembled WGS sequence"/>
</dbReference>
<keyword evidence="2" id="KW-1185">Reference proteome</keyword>
<dbReference type="AlphaFoldDB" id="A0A8J6JYN7"/>
<comment type="caution">
    <text evidence="1">The sequence shown here is derived from an EMBL/GenBank/DDBJ whole genome shotgun (WGS) entry which is preliminary data.</text>
</comment>
<gene>
    <name evidence="1" type="ORF">GDO78_004764</name>
</gene>
<proteinExistence type="predicted"/>
<organism evidence="1 2">
    <name type="scientific">Eleutherodactylus coqui</name>
    <name type="common">Puerto Rican coqui</name>
    <dbReference type="NCBI Taxonomy" id="57060"/>
    <lineage>
        <taxon>Eukaryota</taxon>
        <taxon>Metazoa</taxon>
        <taxon>Chordata</taxon>
        <taxon>Craniata</taxon>
        <taxon>Vertebrata</taxon>
        <taxon>Euteleostomi</taxon>
        <taxon>Amphibia</taxon>
        <taxon>Batrachia</taxon>
        <taxon>Anura</taxon>
        <taxon>Neobatrachia</taxon>
        <taxon>Hyloidea</taxon>
        <taxon>Eleutherodactylidae</taxon>
        <taxon>Eleutherodactylinae</taxon>
        <taxon>Eleutherodactylus</taxon>
        <taxon>Eleutherodactylus</taxon>
    </lineage>
</organism>
<dbReference type="EMBL" id="WNTK01000013">
    <property type="protein sequence ID" value="KAG9474633.1"/>
    <property type="molecule type" value="Genomic_DNA"/>
</dbReference>
<name>A0A8J6JYN7_ELECQ</name>
<sequence>MKGFCAWRGRVRGRSVTTLRYRNPGTGITRYTISSLQCTTPLQPESRKASQPITTLRRDGICRGLVFYCCNTEGAPMCHKCHH</sequence>
<evidence type="ECO:0000313" key="2">
    <source>
        <dbReference type="Proteomes" id="UP000770717"/>
    </source>
</evidence>
<accession>A0A8J6JYN7</accession>